<keyword evidence="4" id="KW-0698">rRNA processing</keyword>
<reference evidence="8" key="1">
    <citation type="journal article" date="2017" name="PLoS ONE">
        <title>The Agassiz's desert tortoise genome provides a resource for the conservation of a threatened species.</title>
        <authorList>
            <person name="Tollis M."/>
            <person name="DeNardo D.F."/>
            <person name="Cornelius J.A."/>
            <person name="Dolby G.A."/>
            <person name="Edwards T."/>
            <person name="Henen B.T."/>
            <person name="Karl A.E."/>
            <person name="Murphy R.W."/>
            <person name="Kusumi K."/>
        </authorList>
    </citation>
    <scope>NUCLEOTIDE SEQUENCE [LARGE SCALE GENOMIC DNA]</scope>
</reference>
<name>A0A452HYM8_9SAUR</name>
<evidence type="ECO:0000256" key="3">
    <source>
        <dbReference type="ARBA" id="ARBA00020121"/>
    </source>
</evidence>
<evidence type="ECO:0000256" key="5">
    <source>
        <dbReference type="ARBA" id="ARBA00023242"/>
    </source>
</evidence>
<evidence type="ECO:0000256" key="2">
    <source>
        <dbReference type="ARBA" id="ARBA00008105"/>
    </source>
</evidence>
<dbReference type="PANTHER" id="PTHR12838:SF0">
    <property type="entry name" value="U3 SMALL NUCLEOLAR RNA-ASSOCIATED PROTEIN 11-RELATED"/>
    <property type="match status" value="1"/>
</dbReference>
<keyword evidence="8" id="KW-1185">Reference proteome</keyword>
<sequence>MTGRDPALGLGGGACSAAPPSVGSARAQLELPVPERGGQQGGRAGSAMAATFRKAAKAGQREHWERGQPRFRRQLGLLEKKRDYKRRADDYHKKENALKALHKKALEKNPDEFYFKMTRVQLQDGVHVIKQPKEEVTQEQLKVMRTQDLKYVEMKRVAEAKKIERMKSELHLLDAQGMQSNKHVFFFDTKKEVQEFDVATHLNTSPELVDRVYNRPTIETLQKETVKGATHPAHLKKLAQQRKHQYSLLKQRIEREKMMFVIAQKIQARKDLLDKTSKVKVKKETVNSPAVYKFKFQRKR</sequence>
<organism evidence="7 8">
    <name type="scientific">Gopherus agassizii</name>
    <name type="common">Agassiz's desert tortoise</name>
    <dbReference type="NCBI Taxonomy" id="38772"/>
    <lineage>
        <taxon>Eukaryota</taxon>
        <taxon>Metazoa</taxon>
        <taxon>Chordata</taxon>
        <taxon>Craniata</taxon>
        <taxon>Vertebrata</taxon>
        <taxon>Euteleostomi</taxon>
        <taxon>Archelosauria</taxon>
        <taxon>Testudinata</taxon>
        <taxon>Testudines</taxon>
        <taxon>Cryptodira</taxon>
        <taxon>Durocryptodira</taxon>
        <taxon>Testudinoidea</taxon>
        <taxon>Testudinidae</taxon>
        <taxon>Gopherus</taxon>
    </lineage>
</organism>
<dbReference type="Ensembl" id="ENSGAGT00000023161.1">
    <property type="protein sequence ID" value="ENSGAGP00000020325.1"/>
    <property type="gene ID" value="ENSGAGG00000014985.1"/>
</dbReference>
<proteinExistence type="inferred from homology"/>
<dbReference type="PIRSF" id="PIRSF015952">
    <property type="entry name" value="U3snoRNP11"/>
    <property type="match status" value="1"/>
</dbReference>
<dbReference type="Proteomes" id="UP000291020">
    <property type="component" value="Unassembled WGS sequence"/>
</dbReference>
<dbReference type="GO" id="GO:0006364">
    <property type="term" value="P:rRNA processing"/>
    <property type="evidence" value="ECO:0007669"/>
    <property type="project" value="UniProtKB-KW"/>
</dbReference>
<protein>
    <recommendedName>
        <fullName evidence="3">Probable U3 small nucleolar RNA-associated protein 11</fullName>
    </recommendedName>
</protein>
<feature type="region of interest" description="Disordered" evidence="6">
    <location>
        <begin position="1"/>
        <end position="69"/>
    </location>
</feature>
<accession>A0A452HYM8</accession>
<dbReference type="InterPro" id="IPR007144">
    <property type="entry name" value="SSU_processome_Utp11"/>
</dbReference>
<dbReference type="PANTHER" id="PTHR12838">
    <property type="entry name" value="U3 SMALL NUCLEOLAR RNA-ASSOCIATED PROTEIN 11"/>
    <property type="match status" value="1"/>
</dbReference>
<feature type="compositionally biased region" description="Basic and acidic residues" evidence="6">
    <location>
        <begin position="59"/>
        <end position="68"/>
    </location>
</feature>
<dbReference type="GO" id="GO:0032040">
    <property type="term" value="C:small-subunit processome"/>
    <property type="evidence" value="ECO:0007669"/>
    <property type="project" value="InterPro"/>
</dbReference>
<dbReference type="Pfam" id="PF03998">
    <property type="entry name" value="Utp11"/>
    <property type="match status" value="1"/>
</dbReference>
<evidence type="ECO:0000313" key="7">
    <source>
        <dbReference type="Ensembl" id="ENSGAGP00000020325.1"/>
    </source>
</evidence>
<comment type="subcellular location">
    <subcellularLocation>
        <location evidence="1">Nucleus</location>
        <location evidence="1">Nucleolus</location>
    </subcellularLocation>
</comment>
<evidence type="ECO:0000256" key="6">
    <source>
        <dbReference type="SAM" id="MobiDB-lite"/>
    </source>
</evidence>
<comment type="similarity">
    <text evidence="2">Belongs to the UTP11 family.</text>
</comment>
<feature type="compositionally biased region" description="Low complexity" evidence="6">
    <location>
        <begin position="15"/>
        <end position="25"/>
    </location>
</feature>
<dbReference type="STRING" id="38772.ENSGAGP00000020325"/>
<evidence type="ECO:0000313" key="8">
    <source>
        <dbReference type="Proteomes" id="UP000291020"/>
    </source>
</evidence>
<evidence type="ECO:0000256" key="1">
    <source>
        <dbReference type="ARBA" id="ARBA00004604"/>
    </source>
</evidence>
<keyword evidence="5" id="KW-0539">Nucleus</keyword>
<dbReference type="AlphaFoldDB" id="A0A452HYM8"/>
<reference evidence="7" key="2">
    <citation type="submission" date="2025-08" db="UniProtKB">
        <authorList>
            <consortium name="Ensembl"/>
        </authorList>
    </citation>
    <scope>IDENTIFICATION</scope>
</reference>
<reference evidence="7" key="3">
    <citation type="submission" date="2025-09" db="UniProtKB">
        <authorList>
            <consortium name="Ensembl"/>
        </authorList>
    </citation>
    <scope>IDENTIFICATION</scope>
</reference>
<evidence type="ECO:0000256" key="4">
    <source>
        <dbReference type="ARBA" id="ARBA00022552"/>
    </source>
</evidence>